<keyword evidence="7" id="KW-0456">Lyase</keyword>
<evidence type="ECO:0000259" key="6">
    <source>
        <dbReference type="Pfam" id="PF02776"/>
    </source>
</evidence>
<keyword evidence="8" id="KW-1185">Reference proteome</keyword>
<dbReference type="SUPFAM" id="SSF52467">
    <property type="entry name" value="DHS-like NAD/FAD-binding domain"/>
    <property type="match status" value="1"/>
</dbReference>
<dbReference type="InterPro" id="IPR011766">
    <property type="entry name" value="TPP_enzyme_TPP-bd"/>
</dbReference>
<evidence type="ECO:0000256" key="2">
    <source>
        <dbReference type="ARBA" id="ARBA00023052"/>
    </source>
</evidence>
<dbReference type="Pfam" id="PF02775">
    <property type="entry name" value="TPP_enzyme_C"/>
    <property type="match status" value="1"/>
</dbReference>
<evidence type="ECO:0000313" key="7">
    <source>
        <dbReference type="EMBL" id="MFC4496315.1"/>
    </source>
</evidence>
<dbReference type="RefSeq" id="WP_386450218.1">
    <property type="nucleotide sequence ID" value="NZ_JBHSFH010000010.1"/>
</dbReference>
<dbReference type="PANTHER" id="PTHR18968:SF14">
    <property type="entry name" value="GLYOXYLATE CARBOLIGASE"/>
    <property type="match status" value="1"/>
</dbReference>
<dbReference type="InterPro" id="IPR012000">
    <property type="entry name" value="Thiamin_PyroP_enz_cen_dom"/>
</dbReference>
<feature type="domain" description="Thiamine pyrophosphate enzyme TPP-binding" evidence="5">
    <location>
        <begin position="392"/>
        <end position="549"/>
    </location>
</feature>
<organism evidence="7 8">
    <name type="scientific">Streptomyces ovatisporus</name>
    <dbReference type="NCBI Taxonomy" id="1128682"/>
    <lineage>
        <taxon>Bacteria</taxon>
        <taxon>Bacillati</taxon>
        <taxon>Actinomycetota</taxon>
        <taxon>Actinomycetes</taxon>
        <taxon>Kitasatosporales</taxon>
        <taxon>Streptomycetaceae</taxon>
        <taxon>Streptomyces</taxon>
    </lineage>
</organism>
<dbReference type="InterPro" id="IPR045229">
    <property type="entry name" value="TPP_enz"/>
</dbReference>
<name>A0ABV9A8Y7_9ACTN</name>
<sequence>MAPSRMPAMSAAVSIMVDEGVDIAFGCPGAAILPLYKAMEEDGRIAHLTVRHEEGATHMADGWARTNGKVGVAIATSGPGATNLVTGLYTAQADSIPMVCLTGQAVSPKLHQEAFQAVDIVEIAKPVTKWAVQIKEAAQIPWAFREAFRIARTGRPGPVLIDLPLDLAKREITYDAEIDTRFPVPAVEPHLPRVKRALDMLLAAKRPLVLAGGGVILADAGAELRELVEELRVPFQVTLMGKGVIEDDHELNLGTTGIQTSQRYANASFLEADFVLAVGARFGDRHTGADIGVYRGERTFVHVDIEPGQLGKVFEPDLGIVSDAGLFLTALLAEARKRKAAADVEDWVDRCKELKRTLVRREDFDSTPVKAPRVYKEINEVFDEDTYFVTAIGLYQIWGGQHQKAYLPRRYQICGQAGPLGWEVPAAIGVKKALEGMGRPDAEVVGIVGDYGFQYLVEELAVAAQYDVPYVLVMLNNEYLGLIRQAEIGFGMNYQVDIHYDEFGTDNVKIMEAYGCSGRRVWDPADISPALQWARKEAVATSRPVLVEIMIEREANTPHGPDIDAVKEFEAVD</sequence>
<evidence type="ECO:0000259" key="4">
    <source>
        <dbReference type="Pfam" id="PF00205"/>
    </source>
</evidence>
<evidence type="ECO:0000313" key="8">
    <source>
        <dbReference type="Proteomes" id="UP001595997"/>
    </source>
</evidence>
<dbReference type="Gene3D" id="3.40.50.970">
    <property type="match status" value="2"/>
</dbReference>
<protein>
    <submittedName>
        <fullName evidence="7">Glyoxylate carboligase</fullName>
        <ecNumber evidence="7">4.1.1.47</ecNumber>
    </submittedName>
</protein>
<evidence type="ECO:0000256" key="3">
    <source>
        <dbReference type="RuleBase" id="RU362132"/>
    </source>
</evidence>
<dbReference type="Pfam" id="PF00205">
    <property type="entry name" value="TPP_enzyme_M"/>
    <property type="match status" value="1"/>
</dbReference>
<proteinExistence type="inferred from homology"/>
<evidence type="ECO:0000256" key="1">
    <source>
        <dbReference type="ARBA" id="ARBA00007812"/>
    </source>
</evidence>
<keyword evidence="2 3" id="KW-0786">Thiamine pyrophosphate</keyword>
<reference evidence="8" key="1">
    <citation type="journal article" date="2019" name="Int. J. Syst. Evol. Microbiol.">
        <title>The Global Catalogue of Microorganisms (GCM) 10K type strain sequencing project: providing services to taxonomists for standard genome sequencing and annotation.</title>
        <authorList>
            <consortium name="The Broad Institute Genomics Platform"/>
            <consortium name="The Broad Institute Genome Sequencing Center for Infectious Disease"/>
            <person name="Wu L."/>
            <person name="Ma J."/>
        </authorList>
    </citation>
    <scope>NUCLEOTIDE SEQUENCE [LARGE SCALE GENOMIC DNA]</scope>
    <source>
        <strain evidence="8">CGMCC 4.7357</strain>
    </source>
</reference>
<feature type="domain" description="Thiamine pyrophosphate enzyme central" evidence="4">
    <location>
        <begin position="194"/>
        <end position="331"/>
    </location>
</feature>
<dbReference type="InterPro" id="IPR029035">
    <property type="entry name" value="DHS-like_NAD/FAD-binding_dom"/>
</dbReference>
<accession>A0ABV9A8Y7</accession>
<feature type="domain" description="Thiamine pyrophosphate enzyme N-terminal TPP-binding" evidence="6">
    <location>
        <begin position="11"/>
        <end position="122"/>
    </location>
</feature>
<dbReference type="Pfam" id="PF02776">
    <property type="entry name" value="TPP_enzyme_N"/>
    <property type="match status" value="1"/>
</dbReference>
<dbReference type="InterPro" id="IPR029061">
    <property type="entry name" value="THDP-binding"/>
</dbReference>
<dbReference type="GO" id="GO:0009028">
    <property type="term" value="F:tartronate-semialdehyde synthase activity"/>
    <property type="evidence" value="ECO:0007669"/>
    <property type="project" value="UniProtKB-EC"/>
</dbReference>
<evidence type="ECO:0000259" key="5">
    <source>
        <dbReference type="Pfam" id="PF02775"/>
    </source>
</evidence>
<dbReference type="Proteomes" id="UP001595997">
    <property type="component" value="Unassembled WGS sequence"/>
</dbReference>
<dbReference type="NCBIfam" id="NF008431">
    <property type="entry name" value="PRK11269.1"/>
    <property type="match status" value="1"/>
</dbReference>
<gene>
    <name evidence="7" type="primary">gcl</name>
    <name evidence="7" type="ORF">ACFPA8_19490</name>
</gene>
<dbReference type="EMBL" id="JBHSFH010000010">
    <property type="protein sequence ID" value="MFC4496315.1"/>
    <property type="molecule type" value="Genomic_DNA"/>
</dbReference>
<dbReference type="CDD" id="cd07035">
    <property type="entry name" value="TPP_PYR_POX_like"/>
    <property type="match status" value="1"/>
</dbReference>
<dbReference type="PANTHER" id="PTHR18968">
    <property type="entry name" value="THIAMINE PYROPHOSPHATE ENZYMES"/>
    <property type="match status" value="1"/>
</dbReference>
<dbReference type="Gene3D" id="3.40.50.1220">
    <property type="entry name" value="TPP-binding domain"/>
    <property type="match status" value="1"/>
</dbReference>
<comment type="caution">
    <text evidence="7">The sequence shown here is derived from an EMBL/GenBank/DDBJ whole genome shotgun (WGS) entry which is preliminary data.</text>
</comment>
<dbReference type="InterPro" id="IPR012001">
    <property type="entry name" value="Thiamin_PyroP_enz_TPP-bd_dom"/>
</dbReference>
<dbReference type="SUPFAM" id="SSF52518">
    <property type="entry name" value="Thiamin diphosphate-binding fold (THDP-binding)"/>
    <property type="match status" value="2"/>
</dbReference>
<dbReference type="EC" id="4.1.1.47" evidence="7"/>
<comment type="similarity">
    <text evidence="1 3">Belongs to the TPP enzyme family.</text>
</comment>